<dbReference type="RefSeq" id="WP_118700248.1">
    <property type="nucleotide sequence ID" value="NZ_JAKNFS010000039.1"/>
</dbReference>
<protein>
    <submittedName>
        <fullName evidence="6">Restriction endonuclease subunit S</fullName>
        <ecNumber evidence="6">3.1.21.-</ecNumber>
    </submittedName>
</protein>
<name>A0AAE3JW01_9FIRM</name>
<dbReference type="GO" id="GO:0009307">
    <property type="term" value="P:DNA restriction-modification system"/>
    <property type="evidence" value="ECO:0007669"/>
    <property type="project" value="UniProtKB-KW"/>
</dbReference>
<evidence type="ECO:0000259" key="5">
    <source>
        <dbReference type="Pfam" id="PF01420"/>
    </source>
</evidence>
<keyword evidence="6" id="KW-0540">Nuclease</keyword>
<evidence type="ECO:0000256" key="3">
    <source>
        <dbReference type="ARBA" id="ARBA00023125"/>
    </source>
</evidence>
<keyword evidence="6" id="KW-0255">Endonuclease</keyword>
<evidence type="ECO:0000313" key="6">
    <source>
        <dbReference type="EMBL" id="MCG4767283.1"/>
    </source>
</evidence>
<evidence type="ECO:0000256" key="2">
    <source>
        <dbReference type="ARBA" id="ARBA00022747"/>
    </source>
</evidence>
<comment type="caution">
    <text evidence="6">The sequence shown here is derived from an EMBL/GenBank/DDBJ whole genome shotgun (WGS) entry which is preliminary data.</text>
</comment>
<dbReference type="Gene3D" id="1.10.287.1120">
    <property type="entry name" value="Bipartite methylase S protein"/>
    <property type="match status" value="1"/>
</dbReference>
<keyword evidence="3" id="KW-0238">DNA-binding</keyword>
<dbReference type="GO" id="GO:0016787">
    <property type="term" value="F:hydrolase activity"/>
    <property type="evidence" value="ECO:0007669"/>
    <property type="project" value="UniProtKB-KW"/>
</dbReference>
<dbReference type="InterPro" id="IPR044946">
    <property type="entry name" value="Restrct_endonuc_typeI_TRD_sf"/>
</dbReference>
<dbReference type="PANTHER" id="PTHR30408:SF12">
    <property type="entry name" value="TYPE I RESTRICTION ENZYME MJAVIII SPECIFICITY SUBUNIT"/>
    <property type="match status" value="1"/>
</dbReference>
<dbReference type="InterPro" id="IPR000055">
    <property type="entry name" value="Restrct_endonuc_typeI_TRD"/>
</dbReference>
<dbReference type="PANTHER" id="PTHR30408">
    <property type="entry name" value="TYPE-1 RESTRICTION ENZYME ECOKI SPECIFICITY PROTEIN"/>
    <property type="match status" value="1"/>
</dbReference>
<dbReference type="SUPFAM" id="SSF116734">
    <property type="entry name" value="DNA methylase specificity domain"/>
    <property type="match status" value="2"/>
</dbReference>
<feature type="domain" description="Type I restriction modification DNA specificity" evidence="5">
    <location>
        <begin position="273"/>
        <end position="428"/>
    </location>
</feature>
<evidence type="ECO:0000313" key="7">
    <source>
        <dbReference type="Proteomes" id="UP001199915"/>
    </source>
</evidence>
<accession>A0AAE3JW01</accession>
<dbReference type="EMBL" id="JAKNFS010000039">
    <property type="protein sequence ID" value="MCG4767283.1"/>
    <property type="molecule type" value="Genomic_DNA"/>
</dbReference>
<dbReference type="GO" id="GO:0004519">
    <property type="term" value="F:endonuclease activity"/>
    <property type="evidence" value="ECO:0007669"/>
    <property type="project" value="UniProtKB-KW"/>
</dbReference>
<dbReference type="Gene3D" id="3.90.220.20">
    <property type="entry name" value="DNA methylase specificity domains"/>
    <property type="match status" value="2"/>
</dbReference>
<sequence>MSREMKDSGVEWIGEIPENWGVTRLKYAYDNSNGSAVRVGPFGSALPSSDYISDGEWVYNQRTVLDENFTTNNTCVSKEKADSLSGFRVYPGDILITTRGTLGHIAVVPNGAPSGILHPCIIRFRVDLSIVMPELLKYMFNDSDFFIKQIEFANNSTTIEALYSYNLRDLILPEIPITEQSQIVHFLDRKCTVIDTVIEKTKKSLEKLEEYKKAVITKAVTKGIDPNAKMKDAHFLWLTAIPEKWGIYKLNHILDYNHPYPLGDGDHGSIKADSYVSSGIPFIRVQNLGYAEPINIENVVYITEAQNQKIQNSTLAPNDILFAKTGATIGKTAIMPQTISRANTTSHIGKITVDTRYYVPKYIFYALSSEIGNHQLWSIANKKATRPEVGLDEVKYIKLCIPLSVTEQKQIADFLDEKLNQINNAISNHANLIRKLEEYKKSLIYYAVTGKIDCRNEVI</sequence>
<comment type="similarity">
    <text evidence="1">Belongs to the type-I restriction system S methylase family.</text>
</comment>
<proteinExistence type="inferred from homology"/>
<dbReference type="EC" id="3.1.21.-" evidence="6"/>
<keyword evidence="4" id="KW-0175">Coiled coil</keyword>
<feature type="domain" description="Type I restriction modification DNA specificity" evidence="5">
    <location>
        <begin position="68"/>
        <end position="206"/>
    </location>
</feature>
<dbReference type="Proteomes" id="UP001199915">
    <property type="component" value="Unassembled WGS sequence"/>
</dbReference>
<dbReference type="Pfam" id="PF01420">
    <property type="entry name" value="Methylase_S"/>
    <property type="match status" value="2"/>
</dbReference>
<evidence type="ECO:0000256" key="1">
    <source>
        <dbReference type="ARBA" id="ARBA00010923"/>
    </source>
</evidence>
<evidence type="ECO:0000256" key="4">
    <source>
        <dbReference type="SAM" id="Coils"/>
    </source>
</evidence>
<organism evidence="6 7">
    <name type="scientific">Fusicatenibacter saccharivorans</name>
    <dbReference type="NCBI Taxonomy" id="1150298"/>
    <lineage>
        <taxon>Bacteria</taxon>
        <taxon>Bacillati</taxon>
        <taxon>Bacillota</taxon>
        <taxon>Clostridia</taxon>
        <taxon>Lachnospirales</taxon>
        <taxon>Lachnospiraceae</taxon>
        <taxon>Fusicatenibacter</taxon>
    </lineage>
</organism>
<dbReference type="InterPro" id="IPR052021">
    <property type="entry name" value="Type-I_RS_S_subunit"/>
</dbReference>
<dbReference type="AlphaFoldDB" id="A0AAE3JW01"/>
<feature type="coiled-coil region" evidence="4">
    <location>
        <begin position="415"/>
        <end position="442"/>
    </location>
</feature>
<keyword evidence="6" id="KW-0378">Hydrolase</keyword>
<gene>
    <name evidence="6" type="ORF">L0N21_17525</name>
</gene>
<keyword evidence="2" id="KW-0680">Restriction system</keyword>
<dbReference type="GO" id="GO:0003677">
    <property type="term" value="F:DNA binding"/>
    <property type="evidence" value="ECO:0007669"/>
    <property type="project" value="UniProtKB-KW"/>
</dbReference>
<reference evidence="6" key="1">
    <citation type="submission" date="2022-01" db="EMBL/GenBank/DDBJ databases">
        <title>Collection of gut derived symbiotic bacterial strains cultured from healthy donors.</title>
        <authorList>
            <person name="Lin H."/>
            <person name="Kohout C."/>
            <person name="Waligurski E."/>
            <person name="Pamer E.G."/>
        </authorList>
    </citation>
    <scope>NUCLEOTIDE SEQUENCE</scope>
    <source>
        <strain evidence="6">DFI.5.49</strain>
    </source>
</reference>